<reference evidence="1 2" key="1">
    <citation type="submission" date="2017-07" db="EMBL/GenBank/DDBJ databases">
        <title>Isolation and whole genome analysis of endospore-forming bacteria from heroin.</title>
        <authorList>
            <person name="Kalinowski J."/>
            <person name="Ahrens B."/>
            <person name="Al-Dilaimi A."/>
            <person name="Winkler A."/>
            <person name="Wibberg D."/>
            <person name="Schleenbecker U."/>
            <person name="Ruckert C."/>
            <person name="Wolfel R."/>
            <person name="Grass G."/>
        </authorList>
    </citation>
    <scope>NUCLEOTIDE SEQUENCE [LARGE SCALE GENOMIC DNA]</scope>
    <source>
        <strain evidence="1 2">7537-G1</strain>
    </source>
</reference>
<dbReference type="Proteomes" id="UP000215596">
    <property type="component" value="Unassembled WGS sequence"/>
</dbReference>
<dbReference type="AlphaFoldDB" id="A0A268EPH4"/>
<dbReference type="EMBL" id="NPBY01000048">
    <property type="protein sequence ID" value="PAD75030.1"/>
    <property type="molecule type" value="Genomic_DNA"/>
</dbReference>
<protein>
    <submittedName>
        <fullName evidence="1">Uncharacterized protein</fullName>
    </submittedName>
</protein>
<comment type="caution">
    <text evidence="1">The sequence shown here is derived from an EMBL/GenBank/DDBJ whole genome shotgun (WGS) entry which is preliminary data.</text>
</comment>
<name>A0A268EPH4_9BACL</name>
<evidence type="ECO:0000313" key="1">
    <source>
        <dbReference type="EMBL" id="PAD75030.1"/>
    </source>
</evidence>
<evidence type="ECO:0000313" key="2">
    <source>
        <dbReference type="Proteomes" id="UP000215596"/>
    </source>
</evidence>
<gene>
    <name evidence="1" type="ORF">CHH67_16370</name>
</gene>
<proteinExistence type="predicted"/>
<sequence>MSERILRLMMEDSFIFLRGRSILGWVCAFYNMVKIIQIDDDRYMLNYKASFRVDLSINDSFKNNRASLKRFI</sequence>
<organism evidence="1 2">
    <name type="scientific">Paenibacillus campinasensis</name>
    <dbReference type="NCBI Taxonomy" id="66347"/>
    <lineage>
        <taxon>Bacteria</taxon>
        <taxon>Bacillati</taxon>
        <taxon>Bacillota</taxon>
        <taxon>Bacilli</taxon>
        <taxon>Bacillales</taxon>
        <taxon>Paenibacillaceae</taxon>
        <taxon>Paenibacillus</taxon>
    </lineage>
</organism>
<accession>A0A268EPH4</accession>